<dbReference type="InterPro" id="IPR003964">
    <property type="entry name" value="Carb_kinase"/>
</dbReference>
<dbReference type="Gene3D" id="3.40.1160.10">
    <property type="entry name" value="Acetylglutamate kinase-like"/>
    <property type="match status" value="1"/>
</dbReference>
<comment type="similarity">
    <text evidence="1 4">Belongs to the carbamate kinase family.</text>
</comment>
<sequence>MTEGIPPRLLIAIGGNATHPEGIRGTPEEQFEVGARLATTLLPLMELNTELVLTHGNGPVAGKILMRNAIARDRVTPMSLDICGGHSQGGIGYVLMQSFENALRRAGIAREVVYMLTQVVVDADDPAFDNPTKPIGYFYDEEEAQALTREMGWEMREDSGRGWRHVVPSPEPRHIVETAMIGTAAAAGAVVIAGGGGGIPVVRDAEGDLHGVEAVIDKDRTSVLMANLLGIDDLMILTPVPRVAVDFGKPTQRPLKQVTLSEIRRHRADGQFPPGSMGPKIDAAITFLENGGKRVLIGRIEDALAMLRGEAGTSVTADDPA</sequence>
<comment type="caution">
    <text evidence="6">The sequence shown here is derived from an EMBL/GenBank/DDBJ whole genome shotgun (WGS) entry which is preliminary data.</text>
</comment>
<dbReference type="PIRSF" id="PIRSF000723">
    <property type="entry name" value="Carbamate_kin"/>
    <property type="match status" value="1"/>
</dbReference>
<dbReference type="InterPro" id="IPR001048">
    <property type="entry name" value="Asp/Glu/Uridylate_kinase"/>
</dbReference>
<accession>A0ABU0C7C1</accession>
<dbReference type="EMBL" id="JAUSUK010000002">
    <property type="protein sequence ID" value="MDQ0326132.1"/>
    <property type="molecule type" value="Genomic_DNA"/>
</dbReference>
<dbReference type="PANTHER" id="PTHR30409:SF1">
    <property type="entry name" value="CARBAMATE KINASE-RELATED"/>
    <property type="match status" value="1"/>
</dbReference>
<dbReference type="InterPro" id="IPR036393">
    <property type="entry name" value="AceGlu_kinase-like_sf"/>
</dbReference>
<dbReference type="RefSeq" id="WP_307154341.1">
    <property type="nucleotide sequence ID" value="NZ_JAUSUK010000002.1"/>
</dbReference>
<evidence type="ECO:0000256" key="2">
    <source>
        <dbReference type="ARBA" id="ARBA00022679"/>
    </source>
</evidence>
<gene>
    <name evidence="6" type="ORF">J2R99_002001</name>
</gene>
<evidence type="ECO:0000256" key="4">
    <source>
        <dbReference type="PIRNR" id="PIRNR000723"/>
    </source>
</evidence>
<dbReference type="GO" id="GO:0008804">
    <property type="term" value="F:carbamate kinase activity"/>
    <property type="evidence" value="ECO:0007669"/>
    <property type="project" value="UniProtKB-EC"/>
</dbReference>
<organism evidence="6 7">
    <name type="scientific">Rhodopseudomonas julia</name>
    <dbReference type="NCBI Taxonomy" id="200617"/>
    <lineage>
        <taxon>Bacteria</taxon>
        <taxon>Pseudomonadati</taxon>
        <taxon>Pseudomonadota</taxon>
        <taxon>Alphaproteobacteria</taxon>
        <taxon>Hyphomicrobiales</taxon>
        <taxon>Nitrobacteraceae</taxon>
        <taxon>Rhodopseudomonas</taxon>
    </lineage>
</organism>
<keyword evidence="3 4" id="KW-0418">Kinase</keyword>
<proteinExistence type="inferred from homology"/>
<keyword evidence="2 4" id="KW-0808">Transferase</keyword>
<dbReference type="NCBIfam" id="NF009007">
    <property type="entry name" value="PRK12352.1"/>
    <property type="match status" value="1"/>
</dbReference>
<dbReference type="PANTHER" id="PTHR30409">
    <property type="entry name" value="CARBAMATE KINASE"/>
    <property type="match status" value="1"/>
</dbReference>
<name>A0ABU0C7C1_9BRAD</name>
<evidence type="ECO:0000259" key="5">
    <source>
        <dbReference type="Pfam" id="PF00696"/>
    </source>
</evidence>
<evidence type="ECO:0000313" key="6">
    <source>
        <dbReference type="EMBL" id="MDQ0326132.1"/>
    </source>
</evidence>
<reference evidence="6 7" key="1">
    <citation type="submission" date="2023-07" db="EMBL/GenBank/DDBJ databases">
        <title>Genomic Encyclopedia of Type Strains, Phase IV (KMG-IV): sequencing the most valuable type-strain genomes for metagenomic binning, comparative biology and taxonomic classification.</title>
        <authorList>
            <person name="Goeker M."/>
        </authorList>
    </citation>
    <scope>NUCLEOTIDE SEQUENCE [LARGE SCALE GENOMIC DNA]</scope>
    <source>
        <strain evidence="6 7">DSM 11549</strain>
    </source>
</reference>
<dbReference type="SUPFAM" id="SSF53633">
    <property type="entry name" value="Carbamate kinase-like"/>
    <property type="match status" value="1"/>
</dbReference>
<dbReference type="Proteomes" id="UP001230253">
    <property type="component" value="Unassembled WGS sequence"/>
</dbReference>
<evidence type="ECO:0000256" key="3">
    <source>
        <dbReference type="ARBA" id="ARBA00022777"/>
    </source>
</evidence>
<dbReference type="CDD" id="cd04235">
    <property type="entry name" value="AAK_CK"/>
    <property type="match status" value="1"/>
</dbReference>
<feature type="domain" description="Aspartate/glutamate/uridylate kinase" evidence="5">
    <location>
        <begin position="8"/>
        <end position="297"/>
    </location>
</feature>
<protein>
    <recommendedName>
        <fullName evidence="4">Carbamate kinase</fullName>
    </recommendedName>
</protein>
<evidence type="ECO:0000256" key="1">
    <source>
        <dbReference type="ARBA" id="ARBA00011066"/>
    </source>
</evidence>
<dbReference type="Pfam" id="PF00696">
    <property type="entry name" value="AA_kinase"/>
    <property type="match status" value="1"/>
</dbReference>
<keyword evidence="7" id="KW-1185">Reference proteome</keyword>
<evidence type="ECO:0000313" key="7">
    <source>
        <dbReference type="Proteomes" id="UP001230253"/>
    </source>
</evidence>
<dbReference type="PRINTS" id="PR01469">
    <property type="entry name" value="CARBMTKINASE"/>
</dbReference>